<proteinExistence type="inferred from homology"/>
<name>A0A6H1ZBR3_9ZZZZ</name>
<comment type="similarity">
    <text evidence="1">Belongs to the peptidase S14 family.</text>
</comment>
<keyword evidence="3" id="KW-0378">Hydrolase</keyword>
<dbReference type="Pfam" id="PF00574">
    <property type="entry name" value="CLP_protease"/>
    <property type="match status" value="1"/>
</dbReference>
<dbReference type="InterPro" id="IPR023562">
    <property type="entry name" value="ClpP/TepA"/>
</dbReference>
<dbReference type="GO" id="GO:0051117">
    <property type="term" value="F:ATPase binding"/>
    <property type="evidence" value="ECO:0007669"/>
    <property type="project" value="TreeGrafter"/>
</dbReference>
<dbReference type="CDD" id="cd07016">
    <property type="entry name" value="S14_ClpP_1"/>
    <property type="match status" value="1"/>
</dbReference>
<evidence type="ECO:0000256" key="3">
    <source>
        <dbReference type="ARBA" id="ARBA00022801"/>
    </source>
</evidence>
<evidence type="ECO:0000313" key="5">
    <source>
        <dbReference type="EMBL" id="QJI00201.1"/>
    </source>
</evidence>
<reference evidence="4" key="1">
    <citation type="submission" date="2020-03" db="EMBL/GenBank/DDBJ databases">
        <title>The deep terrestrial virosphere.</title>
        <authorList>
            <person name="Holmfeldt K."/>
            <person name="Nilsson E."/>
            <person name="Simone D."/>
            <person name="Lopez-Fernandez M."/>
            <person name="Wu X."/>
            <person name="de Brujin I."/>
            <person name="Lundin D."/>
            <person name="Andersson A."/>
            <person name="Bertilsson S."/>
            <person name="Dopson M."/>
        </authorList>
    </citation>
    <scope>NUCLEOTIDE SEQUENCE</scope>
    <source>
        <strain evidence="4">TM448A00224</strain>
        <strain evidence="5">TM448B01878</strain>
    </source>
</reference>
<dbReference type="InterPro" id="IPR001907">
    <property type="entry name" value="ClpP"/>
</dbReference>
<evidence type="ECO:0000256" key="2">
    <source>
        <dbReference type="ARBA" id="ARBA00022490"/>
    </source>
</evidence>
<dbReference type="GO" id="GO:0009368">
    <property type="term" value="C:endopeptidase Clp complex"/>
    <property type="evidence" value="ECO:0007669"/>
    <property type="project" value="TreeGrafter"/>
</dbReference>
<sequence>MKLSYRSIKNAEATARYWNKSLDKPDWYEIEALSDDEAEILIYDVIGWPFNDAAELVRALAEMKQKTITVRINSPGGDVFDSMAIFNVLQSHKSKIVTRIESLVASSASFIALAGKEVQAYKNAMMMIHDPWVFAIGNQYELRETADILEKVSGNMVDIYVSESNVGKKEVKAMLKAETWMTAKEAKEKGFIDTIVDGKAIKAQFDLSMFANAPDDILSVQDSGRELTRKETERALRNAGASRDYARAMAAKGAGASDIDVEMIEDLLKLKMLIGGK</sequence>
<dbReference type="InterPro" id="IPR029045">
    <property type="entry name" value="ClpP/crotonase-like_dom_sf"/>
</dbReference>
<dbReference type="NCBIfam" id="NF045542">
    <property type="entry name" value="Clp_rel_HeadMat"/>
    <property type="match status" value="1"/>
</dbReference>
<dbReference type="GO" id="GO:0006515">
    <property type="term" value="P:protein quality control for misfolded or incompletely synthesized proteins"/>
    <property type="evidence" value="ECO:0007669"/>
    <property type="project" value="TreeGrafter"/>
</dbReference>
<keyword evidence="4" id="KW-0645">Protease</keyword>
<dbReference type="EMBL" id="MT144836">
    <property type="protein sequence ID" value="QJI00201.1"/>
    <property type="molecule type" value="Genomic_DNA"/>
</dbReference>
<dbReference type="GO" id="GO:0004176">
    <property type="term" value="F:ATP-dependent peptidase activity"/>
    <property type="evidence" value="ECO:0007669"/>
    <property type="project" value="InterPro"/>
</dbReference>
<dbReference type="EMBL" id="MT143989">
    <property type="protein sequence ID" value="QJA45343.1"/>
    <property type="molecule type" value="Genomic_DNA"/>
</dbReference>
<evidence type="ECO:0000313" key="4">
    <source>
        <dbReference type="EMBL" id="QJA45343.1"/>
    </source>
</evidence>
<organism evidence="4">
    <name type="scientific">viral metagenome</name>
    <dbReference type="NCBI Taxonomy" id="1070528"/>
    <lineage>
        <taxon>unclassified sequences</taxon>
        <taxon>metagenomes</taxon>
        <taxon>organismal metagenomes</taxon>
    </lineage>
</organism>
<dbReference type="PRINTS" id="PR00127">
    <property type="entry name" value="CLPPROTEASEP"/>
</dbReference>
<dbReference type="AlphaFoldDB" id="A0A6H1ZBR3"/>
<dbReference type="PANTHER" id="PTHR10381">
    <property type="entry name" value="ATP-DEPENDENT CLP PROTEASE PROTEOLYTIC SUBUNIT"/>
    <property type="match status" value="1"/>
</dbReference>
<dbReference type="SUPFAM" id="SSF52096">
    <property type="entry name" value="ClpP/crotonase"/>
    <property type="match status" value="1"/>
</dbReference>
<keyword evidence="2" id="KW-0963">Cytoplasm</keyword>
<dbReference type="Gene3D" id="3.90.226.10">
    <property type="entry name" value="2-enoyl-CoA Hydratase, Chain A, domain 1"/>
    <property type="match status" value="1"/>
</dbReference>
<evidence type="ECO:0000256" key="1">
    <source>
        <dbReference type="ARBA" id="ARBA00007039"/>
    </source>
</evidence>
<gene>
    <name evidence="4" type="ORF">TM448A00224_0008</name>
    <name evidence="5" type="ORF">TM448B01878_0007</name>
</gene>
<accession>A0A6H1ZBR3</accession>
<dbReference type="PANTHER" id="PTHR10381:SF70">
    <property type="entry name" value="ATP-DEPENDENT CLP PROTEASE PROTEOLYTIC SUBUNIT"/>
    <property type="match status" value="1"/>
</dbReference>
<protein>
    <submittedName>
        <fullName evidence="4">Putative protease</fullName>
    </submittedName>
</protein>
<dbReference type="GO" id="GO:0004252">
    <property type="term" value="F:serine-type endopeptidase activity"/>
    <property type="evidence" value="ECO:0007669"/>
    <property type="project" value="InterPro"/>
</dbReference>